<proteinExistence type="predicted"/>
<dbReference type="PANTHER" id="PTHR48039:SF5">
    <property type="entry name" value="RNA-BINDING PROTEIN 28"/>
    <property type="match status" value="1"/>
</dbReference>
<feature type="domain" description="RRM" evidence="8">
    <location>
        <begin position="489"/>
        <end position="560"/>
    </location>
</feature>
<dbReference type="Pfam" id="PF00076">
    <property type="entry name" value="RRM_1"/>
    <property type="match status" value="4"/>
</dbReference>
<keyword evidence="2" id="KW-0677">Repeat</keyword>
<feature type="region of interest" description="Disordered" evidence="7">
    <location>
        <begin position="345"/>
        <end position="490"/>
    </location>
</feature>
<evidence type="ECO:0000313" key="10">
    <source>
        <dbReference type="Proteomes" id="UP000193067"/>
    </source>
</evidence>
<reference evidence="9 10" key="1">
    <citation type="journal article" date="2015" name="Biotechnol. Biofuels">
        <title>Enhanced degradation of softwood versus hardwood by the white-rot fungus Pycnoporus coccineus.</title>
        <authorList>
            <person name="Couturier M."/>
            <person name="Navarro D."/>
            <person name="Chevret D."/>
            <person name="Henrissat B."/>
            <person name="Piumi F."/>
            <person name="Ruiz-Duenas F.J."/>
            <person name="Martinez A.T."/>
            <person name="Grigoriev I.V."/>
            <person name="Riley R."/>
            <person name="Lipzen A."/>
            <person name="Berrin J.G."/>
            <person name="Master E.R."/>
            <person name="Rosso M.N."/>
        </authorList>
    </citation>
    <scope>NUCLEOTIDE SEQUENCE [LARGE SCALE GENOMIC DNA]</scope>
    <source>
        <strain evidence="9 10">BRFM310</strain>
    </source>
</reference>
<feature type="compositionally biased region" description="Acidic residues" evidence="7">
    <location>
        <begin position="715"/>
        <end position="731"/>
    </location>
</feature>
<dbReference type="AlphaFoldDB" id="A0A1Y2J3K4"/>
<evidence type="ECO:0000256" key="3">
    <source>
        <dbReference type="ARBA" id="ARBA00022884"/>
    </source>
</evidence>
<dbReference type="GO" id="GO:0005730">
    <property type="term" value="C:nucleolus"/>
    <property type="evidence" value="ECO:0007669"/>
    <property type="project" value="TreeGrafter"/>
</dbReference>
<evidence type="ECO:0000256" key="2">
    <source>
        <dbReference type="ARBA" id="ARBA00022737"/>
    </source>
</evidence>
<dbReference type="STRING" id="1353009.A0A1Y2J3K4"/>
<feature type="compositionally biased region" description="Acidic residues" evidence="7">
    <location>
        <begin position="369"/>
        <end position="378"/>
    </location>
</feature>
<dbReference type="PANTHER" id="PTHR48039">
    <property type="entry name" value="RNA-BINDING MOTIF PROTEIN 14B"/>
    <property type="match status" value="1"/>
</dbReference>
<dbReference type="InterPro" id="IPR035979">
    <property type="entry name" value="RBD_domain_sf"/>
</dbReference>
<feature type="compositionally biased region" description="Basic and acidic residues" evidence="7">
    <location>
        <begin position="104"/>
        <end position="121"/>
    </location>
</feature>
<dbReference type="SMART" id="SM00360">
    <property type="entry name" value="RRM"/>
    <property type="match status" value="5"/>
</dbReference>
<dbReference type="OrthoDB" id="267048at2759"/>
<feature type="compositionally biased region" description="Basic and acidic residues" evidence="7">
    <location>
        <begin position="394"/>
        <end position="409"/>
    </location>
</feature>
<gene>
    <name evidence="9" type="ORF">PYCCODRAFT_1358190</name>
</gene>
<keyword evidence="6" id="KW-0175">Coiled coil</keyword>
<dbReference type="FunFam" id="3.30.70.330:FF:000406">
    <property type="entry name" value="Related to Nucleolar protein NOP4"/>
    <property type="match status" value="1"/>
</dbReference>
<dbReference type="Proteomes" id="UP000193067">
    <property type="component" value="Unassembled WGS sequence"/>
</dbReference>
<accession>A0A1Y2J3K4</accession>
<feature type="region of interest" description="Disordered" evidence="7">
    <location>
        <begin position="706"/>
        <end position="786"/>
    </location>
</feature>
<feature type="compositionally biased region" description="Basic and acidic residues" evidence="7">
    <location>
        <begin position="1"/>
        <end position="21"/>
    </location>
</feature>
<keyword evidence="3 5" id="KW-0694">RNA-binding</keyword>
<evidence type="ECO:0000256" key="1">
    <source>
        <dbReference type="ARBA" id="ARBA00004123"/>
    </source>
</evidence>
<dbReference type="Gene3D" id="3.30.70.330">
    <property type="match status" value="5"/>
</dbReference>
<evidence type="ECO:0000256" key="7">
    <source>
        <dbReference type="SAM" id="MobiDB-lite"/>
    </source>
</evidence>
<evidence type="ECO:0000256" key="6">
    <source>
        <dbReference type="SAM" id="Coils"/>
    </source>
</evidence>
<dbReference type="EMBL" id="KZ084087">
    <property type="protein sequence ID" value="OSD07989.1"/>
    <property type="molecule type" value="Genomic_DNA"/>
</dbReference>
<dbReference type="InterPro" id="IPR000504">
    <property type="entry name" value="RRM_dom"/>
</dbReference>
<feature type="compositionally biased region" description="Acidic residues" evidence="7">
    <location>
        <begin position="410"/>
        <end position="472"/>
    </location>
</feature>
<dbReference type="PROSITE" id="PS50102">
    <property type="entry name" value="RRM"/>
    <property type="match status" value="3"/>
</dbReference>
<feature type="region of interest" description="Disordered" evidence="7">
    <location>
        <begin position="100"/>
        <end position="139"/>
    </location>
</feature>
<feature type="region of interest" description="Disordered" evidence="7">
    <location>
        <begin position="880"/>
        <end position="994"/>
    </location>
</feature>
<feature type="compositionally biased region" description="Basic and acidic residues" evidence="7">
    <location>
        <begin position="961"/>
        <end position="972"/>
    </location>
</feature>
<dbReference type="InterPro" id="IPR012677">
    <property type="entry name" value="Nucleotide-bd_a/b_plait_sf"/>
</dbReference>
<feature type="compositionally biased region" description="Basic residues" evidence="7">
    <location>
        <begin position="980"/>
        <end position="994"/>
    </location>
</feature>
<keyword evidence="4" id="KW-0539">Nucleus</keyword>
<feature type="compositionally biased region" description="Basic residues" evidence="7">
    <location>
        <begin position="747"/>
        <end position="761"/>
    </location>
</feature>
<feature type="domain" description="RRM" evidence="8">
    <location>
        <begin position="248"/>
        <end position="350"/>
    </location>
</feature>
<feature type="coiled-coil region" evidence="6">
    <location>
        <begin position="823"/>
        <end position="852"/>
    </location>
</feature>
<dbReference type="CDD" id="cd12676">
    <property type="entry name" value="RRM3_Nop4p"/>
    <property type="match status" value="1"/>
</dbReference>
<comment type="subcellular location">
    <subcellularLocation>
        <location evidence="1">Nucleus</location>
    </subcellularLocation>
</comment>
<sequence length="994" mass="110061">MSTLGKRKERDHQEEGQEKPHGSTLFVSNLPYTATSTDLKTLFSDIAPVRTAFVVLDHETGNSKGVGYVSFAIREDAAMAIDKISKEGITLDGRSLRVQWAGSKNKDHEHGGDAKKEEKKQATKPAAPRPSKPAGPSDPLAIRTVVISGLPDSVDSKPLWKKVRKLKGADKVEWPVKNEAGEEDRNSAHALFDTPANANEAVNKLHAHVFKGSLLSATLKKRLDGLAKAAKVKPSAKAKLGPAPNRNSRLIVRNLPFDITEQDLRAIFLPYGPVYSVHIPLATETKSEDVKQEEEVKQEEGTSKPRPRIKGFAFVWFLSRKDAEKALENCNGMTVEAGVAQALISDKQKKKKQRREEKKRKAAEKGVEESEGDSDEDNKEERGGKRVIAVDWALSKDKWEAEKAKLEEALREEEGESGESDDSDDPDEESDDSGSGSEDEQLGVHDDESDESDSNGSDEDSDEDESDEESDGDDQKPAKPTLPPPEVGTTVFVRNVPFEATDDELRTLFRAFGPLRYARITMDAATGRSRGTGFVCFWNKEDADKAIEQSNILRVETVGDTPAIVSVKKNPFKMPSLLTPDPSASIAQNLVLHGRTLDVSRAVTRDEATRLKEIGERQREKADKRNLYLLREGIILPNTPAAELLPPTEVEKRTQSFNARRALLRSNPSLFVSRTRLSVRQLPLFVTERMLKRLGIHAMRAFEAEVKEGKREPLTEDELTEPPAEPDADGDGDVKMEGSDDEDASSKKTKGKGGKFSKKSGRPTGVKQAKIVRQQDRVDPVTGKGRSRGYGFLELTTHADALRVLRWANNNPAVGRLFETWWRAELEALIEAEKRKEQSKRDEQRIKRIREELEKGVPPKSRGTLIVEFSIENVEVVQRRSAKQQGLVGGKPAEGAKGAKGESAKGEKGHKAARGDKKLQRRQSLPSVKSEETDERPAKKKRRVSDPPKPSSTASPGKAKAKVDGKDQDKTGIKVGSLIGRKRKERKMKKSRRN</sequence>
<feature type="region of interest" description="Disordered" evidence="7">
    <location>
        <begin position="1"/>
        <end position="25"/>
    </location>
</feature>
<feature type="compositionally biased region" description="Basic residues" evidence="7">
    <location>
        <begin position="348"/>
        <end position="362"/>
    </location>
</feature>
<organism evidence="9 10">
    <name type="scientific">Trametes coccinea (strain BRFM310)</name>
    <name type="common">Pycnoporus coccineus</name>
    <dbReference type="NCBI Taxonomy" id="1353009"/>
    <lineage>
        <taxon>Eukaryota</taxon>
        <taxon>Fungi</taxon>
        <taxon>Dikarya</taxon>
        <taxon>Basidiomycota</taxon>
        <taxon>Agaricomycotina</taxon>
        <taxon>Agaricomycetes</taxon>
        <taxon>Polyporales</taxon>
        <taxon>Polyporaceae</taxon>
        <taxon>Trametes</taxon>
    </lineage>
</organism>
<feature type="compositionally biased region" description="Basic and acidic residues" evidence="7">
    <location>
        <begin position="897"/>
        <end position="918"/>
    </location>
</feature>
<dbReference type="SUPFAM" id="SSF54928">
    <property type="entry name" value="RNA-binding domain, RBD"/>
    <property type="match status" value="2"/>
</dbReference>
<evidence type="ECO:0000256" key="5">
    <source>
        <dbReference type="PROSITE-ProRule" id="PRU00176"/>
    </source>
</evidence>
<name>A0A1Y2J3K4_TRAC3</name>
<dbReference type="InterPro" id="IPR051945">
    <property type="entry name" value="RRM_MRD1_RNA_proc_ribogen"/>
</dbReference>
<dbReference type="GO" id="GO:0003729">
    <property type="term" value="F:mRNA binding"/>
    <property type="evidence" value="ECO:0007669"/>
    <property type="project" value="TreeGrafter"/>
</dbReference>
<dbReference type="InterPro" id="IPR034808">
    <property type="entry name" value="Nop4p_RRM3"/>
</dbReference>
<keyword evidence="10" id="KW-1185">Reference proteome</keyword>
<evidence type="ECO:0000313" key="9">
    <source>
        <dbReference type="EMBL" id="OSD07989.1"/>
    </source>
</evidence>
<evidence type="ECO:0000259" key="8">
    <source>
        <dbReference type="PROSITE" id="PS50102"/>
    </source>
</evidence>
<feature type="domain" description="RRM" evidence="8">
    <location>
        <begin position="23"/>
        <end position="103"/>
    </location>
</feature>
<protein>
    <submittedName>
        <fullName evidence="9">RNA-binding domain-containing protein</fullName>
    </submittedName>
</protein>
<evidence type="ECO:0000256" key="4">
    <source>
        <dbReference type="ARBA" id="ARBA00023242"/>
    </source>
</evidence>